<evidence type="ECO:0000259" key="7">
    <source>
        <dbReference type="Pfam" id="PF10408"/>
    </source>
</evidence>
<accession>A0A1I8C0D4</accession>
<sequence length="572" mass="65118">MSDNCDSIVTPESAVIVQRDPNKVVCSADLVPISDRLEHVFGVSIATNGTLAAEFDSSPELIIKLQNMLKSIDLSSDKVSLSFAFDHVIMEAVNATKPRKNSMDASDLLAETYINPAFKSCLSKAASSAFDYLIGLYERCNSLVNQSQLGTSAKIYTILSERAKLQFILFLRGLLSTNSSYQDISTVFAKFLFTNIESITPLLRDIIVCCKDVALTDDGALAEVFGPVLDILRSCATHINMIKQFEDKHYSLLVHLLEIKMADNSRPIADLLVSRPDFHPKQLITDFKGREFVHSSFLGPFIAFSVAGSQSPLYEFCFDHNDVLFDYNDLENKEPKISECQTQLRMMRIKMHQIFHALIVNASTRNQTLSYISEMLDTNRKLSQIQVEYEQLANPTAMLNMLSILLDFDKIPVEKIQDDYIFHSKCRIKMTEVNTLKMDSDMLEAYRAKIDLSYTPSFNTECFYLTIAFMGISMTTMVNNLSRMDRHIYEIRRQLREAEEQLQRKGQNPSQLNRIRAITQRTKELLKVELGGVDPRSFTPCVERFASLPEPFLETGIEFLHFLLEFVSKHYF</sequence>
<dbReference type="Proteomes" id="UP000095281">
    <property type="component" value="Unplaced"/>
</dbReference>
<dbReference type="PANTHER" id="PTHR13931">
    <property type="entry name" value="UBIQUITINATION FACTOR E4"/>
    <property type="match status" value="1"/>
</dbReference>
<dbReference type="AlphaFoldDB" id="A0A1I8C0D4"/>
<dbReference type="PANTHER" id="PTHR13931:SF2">
    <property type="entry name" value="UBIQUITIN CONJUGATION FACTOR E4 B"/>
    <property type="match status" value="1"/>
</dbReference>
<keyword evidence="8" id="KW-1185">Reference proteome</keyword>
<evidence type="ECO:0000256" key="1">
    <source>
        <dbReference type="ARBA" id="ARBA00004123"/>
    </source>
</evidence>
<keyword evidence="3" id="KW-0808">Transferase</keyword>
<dbReference type="GO" id="GO:0036503">
    <property type="term" value="P:ERAD pathway"/>
    <property type="evidence" value="ECO:0007669"/>
    <property type="project" value="InterPro"/>
</dbReference>
<dbReference type="GO" id="GO:0000209">
    <property type="term" value="P:protein polyubiquitination"/>
    <property type="evidence" value="ECO:0007669"/>
    <property type="project" value="TreeGrafter"/>
</dbReference>
<feature type="domain" description="Ubiquitin conjugation factor E4 core" evidence="7">
    <location>
        <begin position="298"/>
        <end position="526"/>
    </location>
</feature>
<evidence type="ECO:0000256" key="2">
    <source>
        <dbReference type="ARBA" id="ARBA00004906"/>
    </source>
</evidence>
<evidence type="ECO:0000256" key="6">
    <source>
        <dbReference type="SAM" id="Coils"/>
    </source>
</evidence>
<comment type="subcellular location">
    <subcellularLocation>
        <location evidence="1">Nucleus</location>
    </subcellularLocation>
</comment>
<dbReference type="GO" id="GO:0000151">
    <property type="term" value="C:ubiquitin ligase complex"/>
    <property type="evidence" value="ECO:0007669"/>
    <property type="project" value="InterPro"/>
</dbReference>
<keyword evidence="4" id="KW-0833">Ubl conjugation pathway</keyword>
<name>A0A1I8C0D4_MELHA</name>
<dbReference type="InterPro" id="IPR045132">
    <property type="entry name" value="UBE4"/>
</dbReference>
<dbReference type="Pfam" id="PF10408">
    <property type="entry name" value="Ufd2P_core"/>
    <property type="match status" value="1"/>
</dbReference>
<feature type="coiled-coil region" evidence="6">
    <location>
        <begin position="481"/>
        <end position="508"/>
    </location>
</feature>
<dbReference type="GO" id="GO:0006511">
    <property type="term" value="P:ubiquitin-dependent protein catabolic process"/>
    <property type="evidence" value="ECO:0007669"/>
    <property type="project" value="InterPro"/>
</dbReference>
<evidence type="ECO:0000313" key="8">
    <source>
        <dbReference type="Proteomes" id="UP000095281"/>
    </source>
</evidence>
<dbReference type="GO" id="GO:0034450">
    <property type="term" value="F:ubiquitin-ubiquitin ligase activity"/>
    <property type="evidence" value="ECO:0007669"/>
    <property type="project" value="InterPro"/>
</dbReference>
<reference evidence="9" key="1">
    <citation type="submission" date="2016-11" db="UniProtKB">
        <authorList>
            <consortium name="WormBaseParasite"/>
        </authorList>
    </citation>
    <scope>IDENTIFICATION</scope>
</reference>
<evidence type="ECO:0000256" key="5">
    <source>
        <dbReference type="ARBA" id="ARBA00023242"/>
    </source>
</evidence>
<dbReference type="UniPathway" id="UPA00143"/>
<keyword evidence="5" id="KW-0539">Nucleus</keyword>
<dbReference type="WBParaSite" id="MhA1_Contig912.frz3.gene12">
    <property type="protein sequence ID" value="MhA1_Contig912.frz3.gene12"/>
    <property type="gene ID" value="MhA1_Contig912.frz3.gene12"/>
</dbReference>
<dbReference type="GO" id="GO:0005737">
    <property type="term" value="C:cytoplasm"/>
    <property type="evidence" value="ECO:0007669"/>
    <property type="project" value="TreeGrafter"/>
</dbReference>
<protein>
    <submittedName>
        <fullName evidence="9">Ufd2P_core domain-containing protein</fullName>
    </submittedName>
</protein>
<evidence type="ECO:0000313" key="9">
    <source>
        <dbReference type="WBParaSite" id="MhA1_Contig912.frz3.gene12"/>
    </source>
</evidence>
<evidence type="ECO:0000256" key="4">
    <source>
        <dbReference type="ARBA" id="ARBA00022786"/>
    </source>
</evidence>
<organism evidence="8 9">
    <name type="scientific">Meloidogyne hapla</name>
    <name type="common">Root-knot nematode worm</name>
    <dbReference type="NCBI Taxonomy" id="6305"/>
    <lineage>
        <taxon>Eukaryota</taxon>
        <taxon>Metazoa</taxon>
        <taxon>Ecdysozoa</taxon>
        <taxon>Nematoda</taxon>
        <taxon>Chromadorea</taxon>
        <taxon>Rhabditida</taxon>
        <taxon>Tylenchina</taxon>
        <taxon>Tylenchomorpha</taxon>
        <taxon>Tylenchoidea</taxon>
        <taxon>Meloidogynidae</taxon>
        <taxon>Meloidogyninae</taxon>
        <taxon>Meloidogyne</taxon>
    </lineage>
</organism>
<comment type="pathway">
    <text evidence="2">Protein modification; protein ubiquitination.</text>
</comment>
<proteinExistence type="predicted"/>
<dbReference type="GO" id="GO:0005634">
    <property type="term" value="C:nucleus"/>
    <property type="evidence" value="ECO:0007669"/>
    <property type="project" value="UniProtKB-SubCell"/>
</dbReference>
<evidence type="ECO:0000256" key="3">
    <source>
        <dbReference type="ARBA" id="ARBA00022679"/>
    </source>
</evidence>
<dbReference type="InterPro" id="IPR019474">
    <property type="entry name" value="Ub_conjug_fac_E4_core"/>
</dbReference>
<keyword evidence="6" id="KW-0175">Coiled coil</keyword>